<dbReference type="PROSITE" id="PS50011">
    <property type="entry name" value="PROTEIN_KINASE_DOM"/>
    <property type="match status" value="1"/>
</dbReference>
<evidence type="ECO:0000313" key="2">
    <source>
        <dbReference type="EMBL" id="TGJ79979.1"/>
    </source>
</evidence>
<accession>A0A4Z0Y796</accession>
<dbReference type="SMART" id="SM00220">
    <property type="entry name" value="S_TKc"/>
    <property type="match status" value="1"/>
</dbReference>
<organism evidence="2 3">
    <name type="scientific">Xylaria hypoxylon</name>
    <dbReference type="NCBI Taxonomy" id="37992"/>
    <lineage>
        <taxon>Eukaryota</taxon>
        <taxon>Fungi</taxon>
        <taxon>Dikarya</taxon>
        <taxon>Ascomycota</taxon>
        <taxon>Pezizomycotina</taxon>
        <taxon>Sordariomycetes</taxon>
        <taxon>Xylariomycetidae</taxon>
        <taxon>Xylariales</taxon>
        <taxon>Xylariaceae</taxon>
        <taxon>Xylaria</taxon>
    </lineage>
</organism>
<dbReference type="STRING" id="37992.A0A4Z0Y796"/>
<dbReference type="GO" id="GO:0004674">
    <property type="term" value="F:protein serine/threonine kinase activity"/>
    <property type="evidence" value="ECO:0007669"/>
    <property type="project" value="TreeGrafter"/>
</dbReference>
<dbReference type="Pfam" id="PF00069">
    <property type="entry name" value="Pkinase"/>
    <property type="match status" value="1"/>
</dbReference>
<keyword evidence="3" id="KW-1185">Reference proteome</keyword>
<protein>
    <recommendedName>
        <fullName evidence="1">Protein kinase domain-containing protein</fullName>
    </recommendedName>
</protein>
<comment type="caution">
    <text evidence="2">The sequence shown here is derived from an EMBL/GenBank/DDBJ whole genome shotgun (WGS) entry which is preliminary data.</text>
</comment>
<sequence length="626" mass="72590">MEFIEDHRPGPPSGISQCNTARDEAEVGLVANRDANVLTGVESGLDSIRINASPELSIRHSISRNSSQGQIEPSPIMDLYTALHAARLEDPACKNQTYKTRTYIPVDIQRELITRECVLEILNVIRMPQNEHDPQSLADQILPSWPCSDPATAETNHPSRRKLFAILIMVGIPEKIFWFIQKGIWDSHLPFHRNWITNNWECRDSIDNGELFEVVDDSWEPNLKDFFEMYQWFLILPVFDMSGPELMHYSLYNDTLLPFTEDSPKDEKPVDGGFGYVRSVRIHPAHHNLAFQDRIYTVKRLESRSKVKFNREVEALRLLRNHDDPHLIQLLTTYHDGKHYNLIFPWANDNLKGFWRQNPVPEKSYRTSMWIVEQCSGIAEALRKIHYCEFLRANNPGPEVPSMKGRHGDITPQNILWFPSSNGTSGGTNHGQGILALSDYGLTRFHKPPTLPIRKYQHLQAVSSAYRAPEFDLGKEASPLWDIWNLGYVYLEFLIWYLQGWDAVDAFSEQRKKCDSALDLHQRKYFSSGRQLKYGAYQKLPVIWRIRELHKHPNCTDFIHEFLNLIANNMIRTRPQKRMDSTAISKRTREMLEVCKNRPAYCTEPTTKAFVARATNWLDKKKSNFK</sequence>
<dbReference type="InterPro" id="IPR000719">
    <property type="entry name" value="Prot_kinase_dom"/>
</dbReference>
<dbReference type="PANTHER" id="PTHR24359:SF37">
    <property type="entry name" value="PROTEIN KINASE DOMAIN-CONTAINING PROTEIN"/>
    <property type="match status" value="1"/>
</dbReference>
<proteinExistence type="predicted"/>
<dbReference type="Proteomes" id="UP000297716">
    <property type="component" value="Unassembled WGS sequence"/>
</dbReference>
<evidence type="ECO:0000259" key="1">
    <source>
        <dbReference type="PROSITE" id="PS50011"/>
    </source>
</evidence>
<reference evidence="2 3" key="1">
    <citation type="submission" date="2019-03" db="EMBL/GenBank/DDBJ databases">
        <title>Draft genome sequence of Xylaria hypoxylon DSM 108379, a ubiquitous saprotrophic-parasitic fungi on hardwood.</title>
        <authorList>
            <person name="Buettner E."/>
            <person name="Leonhardt S."/>
            <person name="Gebauer A.M."/>
            <person name="Liers C."/>
            <person name="Hofrichter M."/>
            <person name="Kellner H."/>
        </authorList>
    </citation>
    <scope>NUCLEOTIDE SEQUENCE [LARGE SCALE GENOMIC DNA]</scope>
    <source>
        <strain evidence="2 3">DSM 108379</strain>
    </source>
</reference>
<dbReference type="AlphaFoldDB" id="A0A4Z0Y796"/>
<dbReference type="OrthoDB" id="20872at2759"/>
<dbReference type="EMBL" id="SKBN01000250">
    <property type="protein sequence ID" value="TGJ79979.1"/>
    <property type="molecule type" value="Genomic_DNA"/>
</dbReference>
<dbReference type="SUPFAM" id="SSF56112">
    <property type="entry name" value="Protein kinase-like (PK-like)"/>
    <property type="match status" value="1"/>
</dbReference>
<evidence type="ECO:0000313" key="3">
    <source>
        <dbReference type="Proteomes" id="UP000297716"/>
    </source>
</evidence>
<dbReference type="Gene3D" id="1.10.510.10">
    <property type="entry name" value="Transferase(Phosphotransferase) domain 1"/>
    <property type="match status" value="1"/>
</dbReference>
<dbReference type="InterPro" id="IPR011009">
    <property type="entry name" value="Kinase-like_dom_sf"/>
</dbReference>
<dbReference type="PANTHER" id="PTHR24359">
    <property type="entry name" value="SERINE/THREONINE-PROTEIN KINASE SBK1"/>
    <property type="match status" value="1"/>
</dbReference>
<dbReference type="GO" id="GO:0005524">
    <property type="term" value="F:ATP binding"/>
    <property type="evidence" value="ECO:0007669"/>
    <property type="project" value="InterPro"/>
</dbReference>
<gene>
    <name evidence="2" type="ORF">E0Z10_g8787</name>
</gene>
<name>A0A4Z0Y796_9PEZI</name>
<feature type="domain" description="Protein kinase" evidence="1">
    <location>
        <begin position="263"/>
        <end position="592"/>
    </location>
</feature>